<evidence type="ECO:0000256" key="1">
    <source>
        <dbReference type="SAM" id="MobiDB-lite"/>
    </source>
</evidence>
<protein>
    <recommendedName>
        <fullName evidence="5">DUF5105 domain-containing protein</fullName>
    </recommendedName>
</protein>
<dbReference type="PROSITE" id="PS51257">
    <property type="entry name" value="PROKAR_LIPOPROTEIN"/>
    <property type="match status" value="1"/>
</dbReference>
<organism evidence="3 4">
    <name type="scientific">Sporosarcina saromensis</name>
    <dbReference type="NCBI Taxonomy" id="359365"/>
    <lineage>
        <taxon>Bacteria</taxon>
        <taxon>Bacillati</taxon>
        <taxon>Bacillota</taxon>
        <taxon>Bacilli</taxon>
        <taxon>Bacillales</taxon>
        <taxon>Caryophanaceae</taxon>
        <taxon>Sporosarcina</taxon>
    </lineage>
</organism>
<feature type="signal peptide" evidence="2">
    <location>
        <begin position="1"/>
        <end position="22"/>
    </location>
</feature>
<evidence type="ECO:0000313" key="4">
    <source>
        <dbReference type="Proteomes" id="UP001282284"/>
    </source>
</evidence>
<feature type="chain" id="PRO_5047376423" description="DUF5105 domain-containing protein" evidence="2">
    <location>
        <begin position="23"/>
        <end position="333"/>
    </location>
</feature>
<evidence type="ECO:0000313" key="3">
    <source>
        <dbReference type="EMBL" id="MDW0115073.1"/>
    </source>
</evidence>
<keyword evidence="4" id="KW-1185">Reference proteome</keyword>
<name>A0ABU4GFK3_9BACL</name>
<evidence type="ECO:0000256" key="2">
    <source>
        <dbReference type="SAM" id="SignalP"/>
    </source>
</evidence>
<dbReference type="RefSeq" id="WP_317946608.1">
    <property type="nucleotide sequence ID" value="NZ_JAUBDI010000028.1"/>
</dbReference>
<feature type="region of interest" description="Disordered" evidence="1">
    <location>
        <begin position="158"/>
        <end position="183"/>
    </location>
</feature>
<evidence type="ECO:0008006" key="5">
    <source>
        <dbReference type="Google" id="ProtNLM"/>
    </source>
</evidence>
<accession>A0ABU4GFK3</accession>
<comment type="caution">
    <text evidence="3">The sequence shown here is derived from an EMBL/GenBank/DDBJ whole genome shotgun (WGS) entry which is preliminary data.</text>
</comment>
<keyword evidence="2" id="KW-0732">Signal</keyword>
<dbReference type="Proteomes" id="UP001282284">
    <property type="component" value="Unassembled WGS sequence"/>
</dbReference>
<reference evidence="3 4" key="1">
    <citation type="submission" date="2023-06" db="EMBL/GenBank/DDBJ databases">
        <title>Sporosarcina sp. nov., isolated from Korean traditional fermented seafood 'Jeotgal'.</title>
        <authorList>
            <person name="Yang A.I."/>
            <person name="Shin N.-R."/>
        </authorList>
    </citation>
    <scope>NUCLEOTIDE SEQUENCE [LARGE SCALE GENOMIC DNA]</scope>
    <source>
        <strain evidence="3 4">KCTC13119</strain>
    </source>
</reference>
<sequence length="333" mass="37621">MKKILLLITSVILLSACSSKEASSNSAAQTVKQVYEAALNQDSMTFRKIMSQHQAIDGNYSEAISELADIVHSLGGTEKLSFKELKNEDIQKEVLNHLDNKYENGWKMVLVSPQKGEEGETFAWILNKVDGDYYVLEGEETAQKEILKIVNGKNIEEERAEEERQKAEDEQRKAKEEEQKKNEAKEQYITVVSQLVGQTWEGSHRLGQLELSFTDVVQEDIYMDEFPSYISVPIKATAKLTDVRVEGHSERLTVEMAMEGSLSTGWDDDPKEAFKDSSIILDFKELITTPSIDIPTDDFGFIVPELNLNSESKYAYGKLITAPGEKMNFTLDR</sequence>
<proteinExistence type="predicted"/>
<dbReference type="EMBL" id="JAUBDI010000028">
    <property type="protein sequence ID" value="MDW0115073.1"/>
    <property type="molecule type" value="Genomic_DNA"/>
</dbReference>
<gene>
    <name evidence="3" type="ORF">QT711_18080</name>
</gene>